<comment type="caution">
    <text evidence="7">The sequence shown here is derived from an EMBL/GenBank/DDBJ whole genome shotgun (WGS) entry which is preliminary data.</text>
</comment>
<reference evidence="7 8" key="1">
    <citation type="submission" date="2020-02" db="EMBL/GenBank/DDBJ databases">
        <title>Draft genome sequence of Haematococcus lacustris strain NIES-144.</title>
        <authorList>
            <person name="Morimoto D."/>
            <person name="Nakagawa S."/>
            <person name="Yoshida T."/>
            <person name="Sawayama S."/>
        </authorList>
    </citation>
    <scope>NUCLEOTIDE SEQUENCE [LARGE SCALE GENOMIC DNA]</scope>
    <source>
        <strain evidence="7 8">NIES-144</strain>
    </source>
</reference>
<evidence type="ECO:0000313" key="7">
    <source>
        <dbReference type="EMBL" id="GFH23205.1"/>
    </source>
</evidence>
<evidence type="ECO:0000256" key="1">
    <source>
        <dbReference type="ARBA" id="ARBA00004141"/>
    </source>
</evidence>
<comment type="similarity">
    <text evidence="2 6">Belongs to the peroxisomal membrane protein PXMP2/4 family.</text>
</comment>
<keyword evidence="3 6" id="KW-0812">Transmembrane</keyword>
<evidence type="ECO:0000256" key="6">
    <source>
        <dbReference type="RuleBase" id="RU363053"/>
    </source>
</evidence>
<organism evidence="7 8">
    <name type="scientific">Haematococcus lacustris</name>
    <name type="common">Green alga</name>
    <name type="synonym">Haematococcus pluvialis</name>
    <dbReference type="NCBI Taxonomy" id="44745"/>
    <lineage>
        <taxon>Eukaryota</taxon>
        <taxon>Viridiplantae</taxon>
        <taxon>Chlorophyta</taxon>
        <taxon>core chlorophytes</taxon>
        <taxon>Chlorophyceae</taxon>
        <taxon>CS clade</taxon>
        <taxon>Chlamydomonadales</taxon>
        <taxon>Haematococcaceae</taxon>
        <taxon>Haematococcus</taxon>
    </lineage>
</organism>
<dbReference type="InterPro" id="IPR007248">
    <property type="entry name" value="Mpv17_PMP22"/>
</dbReference>
<evidence type="ECO:0000313" key="8">
    <source>
        <dbReference type="Proteomes" id="UP000485058"/>
    </source>
</evidence>
<accession>A0A699ZME7</accession>
<feature type="transmembrane region" description="Helical" evidence="6">
    <location>
        <begin position="142"/>
        <end position="164"/>
    </location>
</feature>
<dbReference type="AlphaFoldDB" id="A0A699ZME7"/>
<dbReference type="Pfam" id="PF04117">
    <property type="entry name" value="Mpv17_PMP22"/>
    <property type="match status" value="1"/>
</dbReference>
<keyword evidence="7" id="KW-0687">Ribonucleoprotein</keyword>
<keyword evidence="8" id="KW-1185">Reference proteome</keyword>
<dbReference type="Proteomes" id="UP000485058">
    <property type="component" value="Unassembled WGS sequence"/>
</dbReference>
<evidence type="ECO:0000256" key="3">
    <source>
        <dbReference type="ARBA" id="ARBA00022692"/>
    </source>
</evidence>
<proteinExistence type="inferred from homology"/>
<feature type="non-terminal residue" evidence="7">
    <location>
        <position position="1"/>
    </location>
</feature>
<dbReference type="PANTHER" id="PTHR11266:SF17">
    <property type="entry name" value="PROTEIN MPV17"/>
    <property type="match status" value="1"/>
</dbReference>
<dbReference type="GO" id="GO:0005840">
    <property type="term" value="C:ribosome"/>
    <property type="evidence" value="ECO:0007669"/>
    <property type="project" value="UniProtKB-KW"/>
</dbReference>
<evidence type="ECO:0000256" key="2">
    <source>
        <dbReference type="ARBA" id="ARBA00006824"/>
    </source>
</evidence>
<keyword evidence="4 6" id="KW-1133">Transmembrane helix</keyword>
<dbReference type="GO" id="GO:0005737">
    <property type="term" value="C:cytoplasm"/>
    <property type="evidence" value="ECO:0007669"/>
    <property type="project" value="TreeGrafter"/>
</dbReference>
<dbReference type="EMBL" id="BLLF01002216">
    <property type="protein sequence ID" value="GFH23205.1"/>
    <property type="molecule type" value="Genomic_DNA"/>
</dbReference>
<comment type="subcellular location">
    <subcellularLocation>
        <location evidence="1">Membrane</location>
        <topology evidence="1">Multi-pass membrane protein</topology>
    </subcellularLocation>
</comment>
<dbReference type="GO" id="GO:0016020">
    <property type="term" value="C:membrane"/>
    <property type="evidence" value="ECO:0007669"/>
    <property type="project" value="UniProtKB-SubCell"/>
</dbReference>
<protein>
    <submittedName>
        <fullName evidence="7">40S ribosomal protein S17</fullName>
    </submittedName>
</protein>
<dbReference type="PANTHER" id="PTHR11266">
    <property type="entry name" value="PEROXISOMAL MEMBRANE PROTEIN 2, PXMP2 MPV17"/>
    <property type="match status" value="1"/>
</dbReference>
<sequence length="234" mass="25668">MGFWASYNRSLKQSPLLTKIATGVVGTILGDGLAQYSQYRFSKPTQPLARKLHERSFQYDHARLLRLLFWSAAVGTPIAHFWFQFLDMRIMPGAPTSPLAVVCKLVLDQGLMAPLGTALFFMGMKVLEGQPHRALPEVKEKLWPVMLANWAVWPLANAINFAIIPPSQRILYVNVLAVVWTAFMSHMANKPAVSAAPSTSLTASSTVARSSSGHKQGIAMLALEPASDVDGKHL</sequence>
<keyword evidence="7" id="KW-0689">Ribosomal protein</keyword>
<gene>
    <name evidence="7" type="ORF">HaLaN_20785</name>
</gene>
<evidence type="ECO:0000256" key="5">
    <source>
        <dbReference type="ARBA" id="ARBA00023136"/>
    </source>
</evidence>
<name>A0A699ZME7_HAELA</name>
<feature type="transmembrane region" description="Helical" evidence="6">
    <location>
        <begin position="64"/>
        <end position="85"/>
    </location>
</feature>
<feature type="transmembrane region" description="Helical" evidence="6">
    <location>
        <begin position="170"/>
        <end position="188"/>
    </location>
</feature>
<evidence type="ECO:0000256" key="4">
    <source>
        <dbReference type="ARBA" id="ARBA00022989"/>
    </source>
</evidence>
<keyword evidence="5 6" id="KW-0472">Membrane</keyword>